<proteinExistence type="predicted"/>
<gene>
    <name evidence="1" type="ORF">LUZ63_009263</name>
</gene>
<dbReference type="PANTHER" id="PTHR33070:SF49">
    <property type="entry name" value="OS06G0725500 PROTEIN"/>
    <property type="match status" value="1"/>
</dbReference>
<dbReference type="InterPro" id="IPR004320">
    <property type="entry name" value="BPS1_pln"/>
</dbReference>
<reference evidence="1" key="1">
    <citation type="journal article" date="2022" name="Cell">
        <title>Repeat-based holocentromeres influence genome architecture and karyotype evolution.</title>
        <authorList>
            <person name="Hofstatter P.G."/>
            <person name="Thangavel G."/>
            <person name="Lux T."/>
            <person name="Neumann P."/>
            <person name="Vondrak T."/>
            <person name="Novak P."/>
            <person name="Zhang M."/>
            <person name="Costa L."/>
            <person name="Castellani M."/>
            <person name="Scott A."/>
            <person name="Toegelov H."/>
            <person name="Fuchs J."/>
            <person name="Mata-Sucre Y."/>
            <person name="Dias Y."/>
            <person name="Vanzela A.L.L."/>
            <person name="Huettel B."/>
            <person name="Almeida C.C.S."/>
            <person name="Simkova H."/>
            <person name="Souza G."/>
            <person name="Pedrosa-Harand A."/>
            <person name="Macas J."/>
            <person name="Mayer K.F.X."/>
            <person name="Houben A."/>
            <person name="Marques A."/>
        </authorList>
    </citation>
    <scope>NUCLEOTIDE SEQUENCE</scope>
    <source>
        <strain evidence="1">RhyBre1mFocal</strain>
    </source>
</reference>
<keyword evidence="2" id="KW-1185">Reference proteome</keyword>
<dbReference type="AlphaFoldDB" id="A0A9Q0HNZ2"/>
<dbReference type="Pfam" id="PF03087">
    <property type="entry name" value="BPS1"/>
    <property type="match status" value="1"/>
</dbReference>
<sequence>MIPGFNRSITFPMTQWPKKRAAAYHVRSVSLPCESHPFIANLKEKINAVGSWAAGADTSVASIEAGLLDIELLLSAVSEYLNLSETKTVLQHTAASTECLLESFLYLVDSYRLLQSEMVTMKQHHFEVQSALRRHDSALIASSLKSQRRIEKELSHLAASLRASTKSLHLSVSSDSSEVEIVEVLIEAISATSAASVVLLNRVVAVLAASSTATASMVSCTVRPFKMRSCNGEKEMVSHVKFEELEGCIEIVERGTESVLRSLVNSRVLLLNIQSGLF</sequence>
<accession>A0A9Q0HNZ2</accession>
<dbReference type="GO" id="GO:0048367">
    <property type="term" value="P:shoot system development"/>
    <property type="evidence" value="ECO:0007669"/>
    <property type="project" value="InterPro"/>
</dbReference>
<evidence type="ECO:0000313" key="2">
    <source>
        <dbReference type="Proteomes" id="UP001151287"/>
    </source>
</evidence>
<dbReference type="GO" id="GO:0048364">
    <property type="term" value="P:root development"/>
    <property type="evidence" value="ECO:0007669"/>
    <property type="project" value="InterPro"/>
</dbReference>
<dbReference type="Proteomes" id="UP001151287">
    <property type="component" value="Unassembled WGS sequence"/>
</dbReference>
<dbReference type="EMBL" id="JAMQYH010000003">
    <property type="protein sequence ID" value="KAJ1692565.1"/>
    <property type="molecule type" value="Genomic_DNA"/>
</dbReference>
<organism evidence="1 2">
    <name type="scientific">Rhynchospora breviuscula</name>
    <dbReference type="NCBI Taxonomy" id="2022672"/>
    <lineage>
        <taxon>Eukaryota</taxon>
        <taxon>Viridiplantae</taxon>
        <taxon>Streptophyta</taxon>
        <taxon>Embryophyta</taxon>
        <taxon>Tracheophyta</taxon>
        <taxon>Spermatophyta</taxon>
        <taxon>Magnoliopsida</taxon>
        <taxon>Liliopsida</taxon>
        <taxon>Poales</taxon>
        <taxon>Cyperaceae</taxon>
        <taxon>Cyperoideae</taxon>
        <taxon>Rhynchosporeae</taxon>
        <taxon>Rhynchospora</taxon>
    </lineage>
</organism>
<dbReference type="OrthoDB" id="1701699at2759"/>
<name>A0A9Q0HNZ2_9POAL</name>
<evidence type="ECO:0000313" key="1">
    <source>
        <dbReference type="EMBL" id="KAJ1692565.1"/>
    </source>
</evidence>
<comment type="caution">
    <text evidence="1">The sequence shown here is derived from an EMBL/GenBank/DDBJ whole genome shotgun (WGS) entry which is preliminary data.</text>
</comment>
<dbReference type="PANTHER" id="PTHR33070">
    <property type="entry name" value="OS06G0725500 PROTEIN"/>
    <property type="match status" value="1"/>
</dbReference>
<protein>
    <submittedName>
        <fullName evidence="1">Uncharacterized protein</fullName>
    </submittedName>
</protein>